<sequence>MLSVVQQSCQLSPPITIPIPNCSMLSPDSTPPISPKSGVNDDMKYIIISPYKDCATIADVHTSASPCELANACLIHTNCMIHYPPSLDGHDLKACSMEGIKRGLGNQSDVSFPSPTLVSRTPYSCDSSKDVHEGVKMQATALRHLDVSQGDVKLGQDADENAGHSVAPIPYVFGTALTRSEHSVAAPSSDIGANGFRSGTLCVTCSVIAPVVPPYGVRGSIQDDPLPVDRNVPAITSNVIENDPKLAMALAHWTVEWLHLLIVQPHHHKGYPFAYRGDPVNVCPALALRISRVIRNLHSPAQVIIHALWYITVLARDDKFEREDLGFLKIPIFQYLHSKGSVCAEDFMLRTFAVCAMIADKWINDQSFAAKVWARIGRMPDVTFTVLEAFVLNNLNWKLHMTSQQWKDMLVMLRSSEHSWLDFSPFTPTPSPRRVTVVRVLDKLILLADASGVYAGSVGHDYEISLCPTPGFLQRSLHIHAPQPIRPITAQLLVPLEWCPEADPIVNKRPRIVGIAPGADRDVSIPKPAMMTARDLLDLILRPPRHPVFMPLLRPAGTSFCGPFGAIGQRLVHTVGLSPTWPTSSWFPSQG</sequence>
<dbReference type="HOGENOM" id="CLU_537606_0_0_1"/>
<dbReference type="InParanoid" id="A0A0C3A2K6"/>
<dbReference type="STRING" id="1036808.A0A0C3A2K6"/>
<accession>A0A0C3A2K6</accession>
<reference evidence="1 2" key="1">
    <citation type="submission" date="2014-04" db="EMBL/GenBank/DDBJ databases">
        <authorList>
            <consortium name="DOE Joint Genome Institute"/>
            <person name="Kuo A."/>
            <person name="Kohler A."/>
            <person name="Nagy L.G."/>
            <person name="Floudas D."/>
            <person name="Copeland A."/>
            <person name="Barry K.W."/>
            <person name="Cichocki N."/>
            <person name="Veneault-Fourrey C."/>
            <person name="LaButti K."/>
            <person name="Lindquist E.A."/>
            <person name="Lipzen A."/>
            <person name="Lundell T."/>
            <person name="Morin E."/>
            <person name="Murat C."/>
            <person name="Sun H."/>
            <person name="Tunlid A."/>
            <person name="Henrissat B."/>
            <person name="Grigoriev I.V."/>
            <person name="Hibbett D.S."/>
            <person name="Martin F."/>
            <person name="Nordberg H.P."/>
            <person name="Cantor M.N."/>
            <person name="Hua S.X."/>
        </authorList>
    </citation>
    <scope>NUCLEOTIDE SEQUENCE [LARGE SCALE GENOMIC DNA]</scope>
    <source>
        <strain evidence="1 2">Foug A</strain>
    </source>
</reference>
<dbReference type="AlphaFoldDB" id="A0A0C3A2K6"/>
<dbReference type="Proteomes" id="UP000053989">
    <property type="component" value="Unassembled WGS sequence"/>
</dbReference>
<protein>
    <submittedName>
        <fullName evidence="1">Uncharacterized protein</fullName>
    </submittedName>
</protein>
<reference evidence="2" key="2">
    <citation type="submission" date="2015-01" db="EMBL/GenBank/DDBJ databases">
        <title>Evolutionary Origins and Diversification of the Mycorrhizal Mutualists.</title>
        <authorList>
            <consortium name="DOE Joint Genome Institute"/>
            <consortium name="Mycorrhizal Genomics Consortium"/>
            <person name="Kohler A."/>
            <person name="Kuo A."/>
            <person name="Nagy L.G."/>
            <person name="Floudas D."/>
            <person name="Copeland A."/>
            <person name="Barry K.W."/>
            <person name="Cichocki N."/>
            <person name="Veneault-Fourrey C."/>
            <person name="LaButti K."/>
            <person name="Lindquist E.A."/>
            <person name="Lipzen A."/>
            <person name="Lundell T."/>
            <person name="Morin E."/>
            <person name="Murat C."/>
            <person name="Riley R."/>
            <person name="Ohm R."/>
            <person name="Sun H."/>
            <person name="Tunlid A."/>
            <person name="Henrissat B."/>
            <person name="Grigoriev I.V."/>
            <person name="Hibbett D.S."/>
            <person name="Martin F."/>
        </authorList>
    </citation>
    <scope>NUCLEOTIDE SEQUENCE [LARGE SCALE GENOMIC DNA]</scope>
    <source>
        <strain evidence="2">Foug A</strain>
    </source>
</reference>
<name>A0A0C3A2K6_9AGAM</name>
<evidence type="ECO:0000313" key="1">
    <source>
        <dbReference type="EMBL" id="KIM67898.1"/>
    </source>
</evidence>
<dbReference type="Gene3D" id="1.10.472.10">
    <property type="entry name" value="Cyclin-like"/>
    <property type="match status" value="1"/>
</dbReference>
<keyword evidence="2" id="KW-1185">Reference proteome</keyword>
<dbReference type="OrthoDB" id="286814at2759"/>
<evidence type="ECO:0000313" key="2">
    <source>
        <dbReference type="Proteomes" id="UP000053989"/>
    </source>
</evidence>
<dbReference type="CDD" id="cd20557">
    <property type="entry name" value="CYCLIN_ScPCL1-like"/>
    <property type="match status" value="1"/>
</dbReference>
<gene>
    <name evidence="1" type="ORF">SCLCIDRAFT_1075477</name>
</gene>
<organism evidence="1 2">
    <name type="scientific">Scleroderma citrinum Foug A</name>
    <dbReference type="NCBI Taxonomy" id="1036808"/>
    <lineage>
        <taxon>Eukaryota</taxon>
        <taxon>Fungi</taxon>
        <taxon>Dikarya</taxon>
        <taxon>Basidiomycota</taxon>
        <taxon>Agaricomycotina</taxon>
        <taxon>Agaricomycetes</taxon>
        <taxon>Agaricomycetidae</taxon>
        <taxon>Boletales</taxon>
        <taxon>Sclerodermatineae</taxon>
        <taxon>Sclerodermataceae</taxon>
        <taxon>Scleroderma</taxon>
    </lineage>
</organism>
<proteinExistence type="predicted"/>
<dbReference type="EMBL" id="KN822011">
    <property type="protein sequence ID" value="KIM67898.1"/>
    <property type="molecule type" value="Genomic_DNA"/>
</dbReference>